<dbReference type="GO" id="GO:0006357">
    <property type="term" value="P:regulation of transcription by RNA polymerase II"/>
    <property type="evidence" value="ECO:0000318"/>
    <property type="project" value="GO_Central"/>
</dbReference>
<feature type="region of interest" description="Disordered" evidence="2">
    <location>
        <begin position="971"/>
        <end position="1025"/>
    </location>
</feature>
<feature type="compositionally biased region" description="Polar residues" evidence="2">
    <location>
        <begin position="406"/>
        <end position="418"/>
    </location>
</feature>
<dbReference type="EMBL" id="DS469533">
    <property type="protein sequence ID" value="EDO45676.1"/>
    <property type="molecule type" value="Genomic_DNA"/>
</dbReference>
<evidence type="ECO:0000256" key="2">
    <source>
        <dbReference type="SAM" id="MobiDB-lite"/>
    </source>
</evidence>
<keyword evidence="5" id="KW-1185">Reference proteome</keyword>
<dbReference type="PANTHER" id="PTHR21564">
    <property type="entry name" value="BRAKELESS PROTEIN"/>
    <property type="match status" value="1"/>
</dbReference>
<feature type="compositionally biased region" description="Low complexity" evidence="2">
    <location>
        <begin position="1045"/>
        <end position="1061"/>
    </location>
</feature>
<evidence type="ECO:0000259" key="3">
    <source>
        <dbReference type="PROSITE" id="PS50157"/>
    </source>
</evidence>
<gene>
    <name evidence="4" type="ORF">NEMVEDRAFT_v1g240307</name>
</gene>
<name>A7RS30_NEMVE</name>
<feature type="compositionally biased region" description="Basic and acidic residues" evidence="2">
    <location>
        <begin position="304"/>
        <end position="315"/>
    </location>
</feature>
<feature type="domain" description="C2H2-type" evidence="3">
    <location>
        <begin position="335"/>
        <end position="365"/>
    </location>
</feature>
<organism evidence="4 5">
    <name type="scientific">Nematostella vectensis</name>
    <name type="common">Starlet sea anemone</name>
    <dbReference type="NCBI Taxonomy" id="45351"/>
    <lineage>
        <taxon>Eukaryota</taxon>
        <taxon>Metazoa</taxon>
        <taxon>Cnidaria</taxon>
        <taxon>Anthozoa</taxon>
        <taxon>Hexacorallia</taxon>
        <taxon>Actiniaria</taxon>
        <taxon>Edwardsiidae</taxon>
        <taxon>Nematostella</taxon>
    </lineage>
</organism>
<feature type="compositionally biased region" description="Low complexity" evidence="2">
    <location>
        <begin position="1625"/>
        <end position="1642"/>
    </location>
</feature>
<dbReference type="STRING" id="45351.A7RS30"/>
<feature type="compositionally biased region" description="Basic and acidic residues" evidence="2">
    <location>
        <begin position="1224"/>
        <end position="1245"/>
    </location>
</feature>
<feature type="region of interest" description="Disordered" evidence="2">
    <location>
        <begin position="1625"/>
        <end position="1707"/>
    </location>
</feature>
<feature type="region of interest" description="Disordered" evidence="2">
    <location>
        <begin position="1134"/>
        <end position="1257"/>
    </location>
</feature>
<dbReference type="eggNOG" id="ENOG502QSUK">
    <property type="taxonomic scope" value="Eukaryota"/>
</dbReference>
<protein>
    <recommendedName>
        <fullName evidence="3">C2H2-type domain-containing protein</fullName>
    </recommendedName>
</protein>
<dbReference type="PANTHER" id="PTHR21564:SF5">
    <property type="entry name" value="SCRIBBLER, ISOFORM J"/>
    <property type="match status" value="1"/>
</dbReference>
<dbReference type="InterPro" id="IPR013087">
    <property type="entry name" value="Znf_C2H2_type"/>
</dbReference>
<dbReference type="GO" id="GO:0005634">
    <property type="term" value="C:nucleus"/>
    <property type="evidence" value="ECO:0000318"/>
    <property type="project" value="GO_Central"/>
</dbReference>
<dbReference type="PROSITE" id="PS00028">
    <property type="entry name" value="ZINC_FINGER_C2H2_1"/>
    <property type="match status" value="1"/>
</dbReference>
<feature type="region of interest" description="Disordered" evidence="2">
    <location>
        <begin position="746"/>
        <end position="766"/>
    </location>
</feature>
<accession>A7RS30</accession>
<feature type="compositionally biased region" description="Polar residues" evidence="2">
    <location>
        <begin position="1171"/>
        <end position="1195"/>
    </location>
</feature>
<dbReference type="PROSITE" id="PS50157">
    <property type="entry name" value="ZINC_FINGER_C2H2_2"/>
    <property type="match status" value="1"/>
</dbReference>
<dbReference type="HOGENOM" id="CLU_236101_0_0_1"/>
<feature type="region of interest" description="Disordered" evidence="2">
    <location>
        <begin position="1045"/>
        <end position="1090"/>
    </location>
</feature>
<feature type="compositionally biased region" description="Basic and acidic residues" evidence="2">
    <location>
        <begin position="436"/>
        <end position="474"/>
    </location>
</feature>
<feature type="compositionally biased region" description="Acidic residues" evidence="2">
    <location>
        <begin position="139"/>
        <end position="185"/>
    </location>
</feature>
<evidence type="ECO:0000313" key="4">
    <source>
        <dbReference type="EMBL" id="EDO45676.1"/>
    </source>
</evidence>
<reference evidence="4 5" key="1">
    <citation type="journal article" date="2007" name="Science">
        <title>Sea anemone genome reveals ancestral eumetazoan gene repertoire and genomic organization.</title>
        <authorList>
            <person name="Putnam N.H."/>
            <person name="Srivastava M."/>
            <person name="Hellsten U."/>
            <person name="Dirks B."/>
            <person name="Chapman J."/>
            <person name="Salamov A."/>
            <person name="Terry A."/>
            <person name="Shapiro H."/>
            <person name="Lindquist E."/>
            <person name="Kapitonov V.V."/>
            <person name="Jurka J."/>
            <person name="Genikhovich G."/>
            <person name="Grigoriev I.V."/>
            <person name="Lucas S.M."/>
            <person name="Steele R.E."/>
            <person name="Finnerty J.R."/>
            <person name="Technau U."/>
            <person name="Martindale M.Q."/>
            <person name="Rokhsar D.S."/>
        </authorList>
    </citation>
    <scope>NUCLEOTIDE SEQUENCE [LARGE SCALE GENOMIC DNA]</scope>
    <source>
        <strain evidence="5">CH2 X CH6</strain>
    </source>
</reference>
<feature type="region of interest" description="Disordered" evidence="2">
    <location>
        <begin position="1300"/>
        <end position="1393"/>
    </location>
</feature>
<keyword evidence="1" id="KW-0862">Zinc</keyword>
<feature type="region of interest" description="Disordered" evidence="2">
    <location>
        <begin position="90"/>
        <end position="196"/>
    </location>
</feature>
<feature type="region of interest" description="Disordered" evidence="2">
    <location>
        <begin position="277"/>
        <end position="336"/>
    </location>
</feature>
<feature type="compositionally biased region" description="Basic and acidic residues" evidence="2">
    <location>
        <begin position="38"/>
        <end position="47"/>
    </location>
</feature>
<feature type="compositionally biased region" description="Polar residues" evidence="2">
    <location>
        <begin position="283"/>
        <end position="296"/>
    </location>
</feature>
<dbReference type="InParanoid" id="A7RS30"/>
<feature type="region of interest" description="Disordered" evidence="2">
    <location>
        <begin position="362"/>
        <end position="507"/>
    </location>
</feature>
<keyword evidence="1" id="KW-0479">Metal-binding</keyword>
<feature type="compositionally biased region" description="Polar residues" evidence="2">
    <location>
        <begin position="981"/>
        <end position="997"/>
    </location>
</feature>
<keyword evidence="1" id="KW-0863">Zinc-finger</keyword>
<proteinExistence type="predicted"/>
<feature type="compositionally biased region" description="Basic and acidic residues" evidence="2">
    <location>
        <begin position="1203"/>
        <end position="1213"/>
    </location>
</feature>
<feature type="compositionally biased region" description="Low complexity" evidence="2">
    <location>
        <begin position="1649"/>
        <end position="1661"/>
    </location>
</feature>
<feature type="compositionally biased region" description="Basic and acidic residues" evidence="2">
    <location>
        <begin position="362"/>
        <end position="376"/>
    </location>
</feature>
<evidence type="ECO:0000313" key="5">
    <source>
        <dbReference type="Proteomes" id="UP000001593"/>
    </source>
</evidence>
<feature type="region of interest" description="Disordered" evidence="2">
    <location>
        <begin position="1720"/>
        <end position="1817"/>
    </location>
</feature>
<feature type="region of interest" description="Disordered" evidence="2">
    <location>
        <begin position="1411"/>
        <end position="1454"/>
    </location>
</feature>
<feature type="region of interest" description="Disordered" evidence="2">
    <location>
        <begin position="35"/>
        <end position="54"/>
    </location>
</feature>
<feature type="compositionally biased region" description="Polar residues" evidence="2">
    <location>
        <begin position="1720"/>
        <end position="1773"/>
    </location>
</feature>
<feature type="compositionally biased region" description="Basic and acidic residues" evidence="2">
    <location>
        <begin position="998"/>
        <end position="1009"/>
    </location>
</feature>
<evidence type="ECO:0000256" key="1">
    <source>
        <dbReference type="PROSITE-ProRule" id="PRU00042"/>
    </source>
</evidence>
<dbReference type="InterPro" id="IPR040010">
    <property type="entry name" value="ZN608/ZN609"/>
</dbReference>
<dbReference type="GO" id="GO:0008270">
    <property type="term" value="F:zinc ion binding"/>
    <property type="evidence" value="ECO:0007669"/>
    <property type="project" value="UniProtKB-KW"/>
</dbReference>
<feature type="region of interest" description="Disordered" evidence="2">
    <location>
        <begin position="1469"/>
        <end position="1561"/>
    </location>
</feature>
<feature type="compositionally biased region" description="Low complexity" evidence="2">
    <location>
        <begin position="1362"/>
        <end position="1376"/>
    </location>
</feature>
<feature type="compositionally biased region" description="Basic and acidic residues" evidence="2">
    <location>
        <begin position="1529"/>
        <end position="1541"/>
    </location>
</feature>
<feature type="compositionally biased region" description="Basic and acidic residues" evidence="2">
    <location>
        <begin position="1797"/>
        <end position="1811"/>
    </location>
</feature>
<feature type="compositionally biased region" description="Basic and acidic residues" evidence="2">
    <location>
        <begin position="1309"/>
        <end position="1346"/>
    </location>
</feature>
<dbReference type="Proteomes" id="UP000001593">
    <property type="component" value="Unassembled WGS sequence"/>
</dbReference>
<sequence>MTVTSLLSPSCKEVVTSPLKLDPPYQVSCSINNTKTAHQHDHNKEPRQPSVTFKSDKQSLSLVFSNCRLKDIENNDSLLDVDVTNFTKNASRGRRRSEDKRSKSNRQSSNGQNRGKRGSRAYQNFDNNSSNGNSGGDGNGEDNDDSNDDDDDEYLDDDEDEEEEEEDDDDDDDDDKNDDDDEDDASSCISSKERTNSLGNSMDEKLLCALQAAGATVDATVAAENGPVAAGTPITLQGILCHEALPGGVLVVNVKWRNKTYCGSLIDCNSPLKQKLRGRKKTISGSSTGKGNSFRTIGNKRKGKNADDDSDDGRPGKRSCTMKGAPSPQPSPTLIECPEPGCGKKYKHINGLRYHQTHAHLDKIAPDESNNSDDRSTTTPSPEDDFKEPGSARTLTRGRGGGMATRNRSVSPGVSDTSAIKEESNSKSNRKTKGLVTEDKVKTESAENKIEQTEKVEPERPVQVKKEVGEDERSSLAVEQQEDTRIKEEPVAQGNYNIKHSEEEGEFVEVADKSTDTRMMNQSQEPALTPVTQSLKVDSPMEVVPTQQVPEAATEQEVWETVVDSGHSGELNFGGKETVSIEEMMGGDQEGGDTVLVEGGKAADVRGVVSKDERRQIVLPAGSMNQLGIEVEDISENEEDIDPGKEDIDYDGDDEVNRALDGLQKSTFHYNKTSDKQAISSLKDPNLISSITAAKDLMDNVITSEDGITAKSVILETGNMEGTSNIEECTERTNYMASLGLRPEKEHPDVAMGTSTDSEPMKEGDTGAKTSLSMLSLVSKSLTASRSEPPLINTDAPSMRFKYFTCRSYGDQTYTLSTSNLTSTSASSATTTLSLIRNPETLKQEHAKGYASVHSKDMPPIVREERQNTGTSNVGPNYTRSSTQAECMISSIHKHGPKEAFKEESIEGSRNMSTSGSVIMSSDRFPTHSAQAKCTANTSMSYSSPKSSIAVTSMKRATGLCSSERINVNESLSKKPGLDSSEVNGTSEELTGGNSEKTGNDARDDDKLRVLPRQPPTLIPKHSRLAAPSLPVGVAHPYHRGSQFSTVSTSAASTSGLSVTSPPGLSRDSVPPKSLTPDPEGKPLGLKKPRAEKAQVIPVGEVGPVAVKRSQIPAIHVGLPSVVPVGAPGLKGQASLHASVRQGLKDERSTTPLGLSRKAASPRALSLSPKPISTSPRPPALSSSRQATTEMSSSKIVLPVAEHASKCKTAERDDSSEESNVVILKEDKEKSREGKSGSESDRSAERSPYANSQDKVSAEQLKIFQLQQQQRQLYQQLAQSGPTQMALALGYDPWALRMMEQQQQMNQAEEGRELLKDKRDEPQRQRPEKSDSHSSGERYTIEHRGTDPVPPPRSDLTRHQSDPSLSRDTSRPSPSRDMTRSSETIPRLTSAEEILGRASQRIDEASTRAIQKVVEGSGRGGSKGDEPPEKRLRADTGRAEELSERELQRQKYRQQEEYLSKQMLQQKISMFKMDSEQQKRQQGLTGLRSESKDKGRDEDDFPRAKSPLENHYGDRSRGQDLSRNSKTSHHSEPDSRPELSHKHSARTTWSSRSPVTGRHVDSAADERAYSHLPSYLQSARLSSKQMLGQMNFDPATGAPLLPMLHPSMLMPHPLAMPGLMMSMSSGMISGSNTSTTTTATSSRSRDPDSSPYRTPSDRSSPLTVGGRSSRPRSPPRLMEPRPRSPVRSSSPSGVRREYKGSDRSPVVSVASRSIYRANERVSSPSYVRATTSSPSVVSKGFRTSPTSQLHKVNERIPTSSPSTKMYKSASPASTPHRLTDRRDQEGQGSRGAGIHTEAPKHKPQDRPREEVPPQSRGSIITSNLAVRRGDVTRGVMTGEEILRHQQHSEEERMRHQYMMYRLLEQQQQEAYAMQHSSRADQYYGKRQ</sequence>
<dbReference type="OMA" id="TTDTHER"/>
<feature type="compositionally biased region" description="Basic and acidic residues" evidence="2">
    <location>
        <begin position="1489"/>
        <end position="1520"/>
    </location>
</feature>
<feature type="compositionally biased region" description="Basic and acidic residues" evidence="2">
    <location>
        <begin position="1422"/>
        <end position="1454"/>
    </location>
</feature>